<sequence length="331" mass="37588">MAPTASSQRPKREQKPKSPSSLKPEGQPKSKPAIAQKAKNRRARKTKAKAKGKGKGKEEDPLGNPPPPPLCFSCSPRPTKAVSPPKTPTRSQPLSPPGLPQLMRRTGQQVPPPTIDPMFEISHTRGVEWSQLLTMCGTLSESLERMYRSYIPHRPDNEDPFVRLRDTLHRENKQGTLTKVTSEALMIVEELWSRRERQWLREGKYIPCGIRIQDNQLNTNDADCYRIIKLLFDQAHTPMGIPEVWKDALRLLGSRELQNHKSEVSLIGREELKPLYWTSPIGAAREPTPWEIVAHLVAASGRSPSWLKEHLVPFVERAQSDQEERRKSHTL</sequence>
<comment type="caution">
    <text evidence="2">The sequence shown here is derived from an EMBL/GenBank/DDBJ whole genome shotgun (WGS) entry which is preliminary data.</text>
</comment>
<accession>G4TUP2</accession>
<organism evidence="2 3">
    <name type="scientific">Serendipita indica (strain DSM 11827)</name>
    <name type="common">Root endophyte fungus</name>
    <name type="synonym">Piriformospora indica</name>
    <dbReference type="NCBI Taxonomy" id="1109443"/>
    <lineage>
        <taxon>Eukaryota</taxon>
        <taxon>Fungi</taxon>
        <taxon>Dikarya</taxon>
        <taxon>Basidiomycota</taxon>
        <taxon>Agaricomycotina</taxon>
        <taxon>Agaricomycetes</taxon>
        <taxon>Sebacinales</taxon>
        <taxon>Serendipitaceae</taxon>
        <taxon>Serendipita</taxon>
    </lineage>
</organism>
<gene>
    <name evidence="2" type="ORF">PIIN_09020</name>
</gene>
<reference evidence="2 3" key="1">
    <citation type="journal article" date="2011" name="PLoS Pathog.">
        <title>Endophytic Life Strategies Decoded by Genome and Transcriptome Analyses of the Mutualistic Root Symbiont Piriformospora indica.</title>
        <authorList>
            <person name="Zuccaro A."/>
            <person name="Lahrmann U."/>
            <person name="Guldener U."/>
            <person name="Langen G."/>
            <person name="Pfiffi S."/>
            <person name="Biedenkopf D."/>
            <person name="Wong P."/>
            <person name="Samans B."/>
            <person name="Grimm C."/>
            <person name="Basiewicz M."/>
            <person name="Murat C."/>
            <person name="Martin F."/>
            <person name="Kogel K.H."/>
        </authorList>
    </citation>
    <scope>NUCLEOTIDE SEQUENCE [LARGE SCALE GENOMIC DNA]</scope>
    <source>
        <strain evidence="2 3">DSM 11827</strain>
    </source>
</reference>
<evidence type="ECO:0000256" key="1">
    <source>
        <dbReference type="SAM" id="MobiDB-lite"/>
    </source>
</evidence>
<dbReference type="HOGENOM" id="CLU_839679_0_0_1"/>
<dbReference type="AlphaFoldDB" id="G4TUP2"/>
<dbReference type="EMBL" id="CAFZ01000388">
    <property type="protein sequence ID" value="CCA75035.1"/>
    <property type="molecule type" value="Genomic_DNA"/>
</dbReference>
<dbReference type="InParanoid" id="G4TUP2"/>
<name>G4TUP2_SERID</name>
<protein>
    <submittedName>
        <fullName evidence="2">Uncharacterized protein</fullName>
    </submittedName>
</protein>
<dbReference type="Proteomes" id="UP000007148">
    <property type="component" value="Unassembled WGS sequence"/>
</dbReference>
<evidence type="ECO:0000313" key="2">
    <source>
        <dbReference type="EMBL" id="CCA75035.1"/>
    </source>
</evidence>
<proteinExistence type="predicted"/>
<evidence type="ECO:0000313" key="3">
    <source>
        <dbReference type="Proteomes" id="UP000007148"/>
    </source>
</evidence>
<feature type="region of interest" description="Disordered" evidence="1">
    <location>
        <begin position="1"/>
        <end position="101"/>
    </location>
</feature>
<feature type="compositionally biased region" description="Basic residues" evidence="1">
    <location>
        <begin position="38"/>
        <end position="54"/>
    </location>
</feature>
<keyword evidence="3" id="KW-1185">Reference proteome</keyword>